<name>A0A0K9XGT4_9ACTN</name>
<accession>A0A0K9XGT4</accession>
<dbReference type="RefSeq" id="WP_049715931.1">
    <property type="nucleotide sequence ID" value="NZ_LFXA01000005.1"/>
</dbReference>
<dbReference type="Pfam" id="PF04655">
    <property type="entry name" value="APH_6_hur"/>
    <property type="match status" value="1"/>
</dbReference>
<dbReference type="EMBL" id="LFXA01000005">
    <property type="protein sequence ID" value="KNB52458.1"/>
    <property type="molecule type" value="Genomic_DNA"/>
</dbReference>
<gene>
    <name evidence="1" type="ORF">AC230_10930</name>
</gene>
<comment type="caution">
    <text evidence="1">The sequence shown here is derived from an EMBL/GenBank/DDBJ whole genome shotgun (WGS) entry which is preliminary data.</text>
</comment>
<protein>
    <submittedName>
        <fullName evidence="1">Phosphotransferase</fullName>
    </submittedName>
</protein>
<organism evidence="1 2">
    <name type="scientific">Streptomyces caatingaensis</name>
    <dbReference type="NCBI Taxonomy" id="1678637"/>
    <lineage>
        <taxon>Bacteria</taxon>
        <taxon>Bacillati</taxon>
        <taxon>Actinomycetota</taxon>
        <taxon>Actinomycetes</taxon>
        <taxon>Kitasatosporales</taxon>
        <taxon>Streptomycetaceae</taxon>
        <taxon>Streptomyces</taxon>
    </lineage>
</organism>
<keyword evidence="1" id="KW-0808">Transferase</keyword>
<dbReference type="AlphaFoldDB" id="A0A0K9XGT4"/>
<keyword evidence="2" id="KW-1185">Reference proteome</keyword>
<dbReference type="InterPro" id="IPR011009">
    <property type="entry name" value="Kinase-like_dom_sf"/>
</dbReference>
<dbReference type="PATRIC" id="fig|1678637.3.peg.2364"/>
<dbReference type="SUPFAM" id="SSF56112">
    <property type="entry name" value="Protein kinase-like (PK-like)"/>
    <property type="match status" value="1"/>
</dbReference>
<sequence length="308" mass="34016">MEKRTLGEVSEECRRRLVTHYGPGVSGWLDAVPTLMERAAERWKLTLGTYHDAGHASVVVTAGTLDGRPLLLKAWADPARFHDEVTALRLWAGGPTAGVVEAADDLAVAALEMIGGRPGGGERPPRELPTVAAALQGLHTFGRRRRRPQDLPSLTTYLHQEVRPRVRHRLESIDVGPWEEHVDAALPALVSLEEDSARSTVLHADLYRENVLFDWLGHPRLIDPLPMVGDAAFDWAFWTVYYDLGQGTDARLAAAARISRIPVPVLAPWCRALALDGLLFYLDTDDPRAPRMADVLAWLSAPTSRNRS</sequence>
<dbReference type="InterPro" id="IPR006748">
    <property type="entry name" value="NH2Glyco/OHUrea_AB-resist_kin"/>
</dbReference>
<dbReference type="GO" id="GO:0016773">
    <property type="term" value="F:phosphotransferase activity, alcohol group as acceptor"/>
    <property type="evidence" value="ECO:0007669"/>
    <property type="project" value="InterPro"/>
</dbReference>
<dbReference type="STRING" id="1678637.AC230_10930"/>
<dbReference type="OrthoDB" id="3638028at2"/>
<dbReference type="GO" id="GO:0019748">
    <property type="term" value="P:secondary metabolic process"/>
    <property type="evidence" value="ECO:0007669"/>
    <property type="project" value="InterPro"/>
</dbReference>
<proteinExistence type="predicted"/>
<reference evidence="2" key="1">
    <citation type="submission" date="2015-07" db="EMBL/GenBank/DDBJ databases">
        <title>Draft genome sequence of Streptomyces sp. CMAA 1322, a bacterium isolated from Caatinga biome, from dry forest semiarid of Brazil.</title>
        <authorList>
            <person name="Santos S.N."/>
            <person name="Gacesa R."/>
            <person name="Taketani R.G."/>
            <person name="Long P.F."/>
            <person name="Melo I.S."/>
        </authorList>
    </citation>
    <scope>NUCLEOTIDE SEQUENCE [LARGE SCALE GENOMIC DNA]</scope>
    <source>
        <strain evidence="2">CMAA 1322</strain>
    </source>
</reference>
<evidence type="ECO:0000313" key="1">
    <source>
        <dbReference type="EMBL" id="KNB52458.1"/>
    </source>
</evidence>
<dbReference type="Proteomes" id="UP000037288">
    <property type="component" value="Unassembled WGS sequence"/>
</dbReference>
<dbReference type="Gene3D" id="1.10.510.10">
    <property type="entry name" value="Transferase(Phosphotransferase) domain 1"/>
    <property type="match status" value="1"/>
</dbReference>
<evidence type="ECO:0000313" key="2">
    <source>
        <dbReference type="Proteomes" id="UP000037288"/>
    </source>
</evidence>